<evidence type="ECO:0000313" key="2">
    <source>
        <dbReference type="EMBL" id="CAB1434381.1"/>
    </source>
</evidence>
<comment type="caution">
    <text evidence="2">The sequence shown here is derived from an EMBL/GenBank/DDBJ whole genome shotgun (WGS) entry which is preliminary data.</text>
</comment>
<accession>A0A9N7UQF9</accession>
<dbReference type="AlphaFoldDB" id="A0A9N7UQF9"/>
<dbReference type="EMBL" id="CADEAL010001657">
    <property type="protein sequence ID" value="CAB1434381.1"/>
    <property type="molecule type" value="Genomic_DNA"/>
</dbReference>
<gene>
    <name evidence="2" type="ORF">PLEPLA_LOCUS22428</name>
</gene>
<protein>
    <submittedName>
        <fullName evidence="2">Uncharacterized protein</fullName>
    </submittedName>
</protein>
<organism evidence="2 3">
    <name type="scientific">Pleuronectes platessa</name>
    <name type="common">European plaice</name>
    <dbReference type="NCBI Taxonomy" id="8262"/>
    <lineage>
        <taxon>Eukaryota</taxon>
        <taxon>Metazoa</taxon>
        <taxon>Chordata</taxon>
        <taxon>Craniata</taxon>
        <taxon>Vertebrata</taxon>
        <taxon>Euteleostomi</taxon>
        <taxon>Actinopterygii</taxon>
        <taxon>Neopterygii</taxon>
        <taxon>Teleostei</taxon>
        <taxon>Neoteleostei</taxon>
        <taxon>Acanthomorphata</taxon>
        <taxon>Carangaria</taxon>
        <taxon>Pleuronectiformes</taxon>
        <taxon>Pleuronectoidei</taxon>
        <taxon>Pleuronectidae</taxon>
        <taxon>Pleuronectes</taxon>
    </lineage>
</organism>
<name>A0A9N7UQF9_PLEPL</name>
<feature type="region of interest" description="Disordered" evidence="1">
    <location>
        <begin position="36"/>
        <end position="66"/>
    </location>
</feature>
<dbReference type="Proteomes" id="UP001153269">
    <property type="component" value="Unassembled WGS sequence"/>
</dbReference>
<reference evidence="2" key="1">
    <citation type="submission" date="2020-03" db="EMBL/GenBank/DDBJ databases">
        <authorList>
            <person name="Weist P."/>
        </authorList>
    </citation>
    <scope>NUCLEOTIDE SEQUENCE</scope>
</reference>
<keyword evidence="3" id="KW-1185">Reference proteome</keyword>
<proteinExistence type="predicted"/>
<evidence type="ECO:0000313" key="3">
    <source>
        <dbReference type="Proteomes" id="UP001153269"/>
    </source>
</evidence>
<evidence type="ECO:0000256" key="1">
    <source>
        <dbReference type="SAM" id="MobiDB-lite"/>
    </source>
</evidence>
<sequence length="151" mass="17153">MSKCLFMPNWATDEPAATAVYPEGRRRMEVLQRRDEERRWFKNKNKQRKQGGGEASEGARGEYQGWRRRKKQFEELRISAGTSGGKVISSNYTTRLVQHVWPHDKSCQSAPPLSTFKSTHCISLEQHTGTSVPTELASRAHRGAGVVHEQT</sequence>